<reference evidence="3 4" key="1">
    <citation type="journal article" date="2019" name="Nat. Microbiol.">
        <title>Mediterranean grassland soil C-N compound turnover is dependent on rainfall and depth, and is mediated by genomically divergent microorganisms.</title>
        <authorList>
            <person name="Diamond S."/>
            <person name="Andeer P.F."/>
            <person name="Li Z."/>
            <person name="Crits-Christoph A."/>
            <person name="Burstein D."/>
            <person name="Anantharaman K."/>
            <person name="Lane K.R."/>
            <person name="Thomas B.C."/>
            <person name="Pan C."/>
            <person name="Northen T.R."/>
            <person name="Banfield J.F."/>
        </authorList>
    </citation>
    <scope>NUCLEOTIDE SEQUENCE [LARGE SCALE GENOMIC DNA]</scope>
    <source>
        <strain evidence="3">WS_3</strain>
    </source>
</reference>
<dbReference type="PROSITE" id="PS51257">
    <property type="entry name" value="PROKAR_LIPOPROTEIN"/>
    <property type="match status" value="1"/>
</dbReference>
<dbReference type="SUPFAM" id="SSF54427">
    <property type="entry name" value="NTF2-like"/>
    <property type="match status" value="1"/>
</dbReference>
<dbReference type="CDD" id="cd00531">
    <property type="entry name" value="NTF2_like"/>
    <property type="match status" value="1"/>
</dbReference>
<dbReference type="InterPro" id="IPR032710">
    <property type="entry name" value="NTF2-like_dom_sf"/>
</dbReference>
<dbReference type="InterPro" id="IPR027843">
    <property type="entry name" value="DUF4440"/>
</dbReference>
<proteinExistence type="predicted"/>
<protein>
    <submittedName>
        <fullName evidence="3">SgcJ/EcaC family oxidoreductase</fullName>
    </submittedName>
</protein>
<feature type="signal peptide" evidence="1">
    <location>
        <begin position="1"/>
        <end position="26"/>
    </location>
</feature>
<name>A0A538SJ14_UNCEI</name>
<evidence type="ECO:0000313" key="4">
    <source>
        <dbReference type="Proteomes" id="UP000320184"/>
    </source>
</evidence>
<dbReference type="NCBIfam" id="TIGR02246">
    <property type="entry name" value="SgcJ/EcaC family oxidoreductase"/>
    <property type="match status" value="1"/>
</dbReference>
<evidence type="ECO:0000259" key="2">
    <source>
        <dbReference type="Pfam" id="PF14534"/>
    </source>
</evidence>
<evidence type="ECO:0000256" key="1">
    <source>
        <dbReference type="SAM" id="SignalP"/>
    </source>
</evidence>
<dbReference type="Proteomes" id="UP000320184">
    <property type="component" value="Unassembled WGS sequence"/>
</dbReference>
<accession>A0A538SJ14</accession>
<dbReference type="Pfam" id="PF14534">
    <property type="entry name" value="DUF4440"/>
    <property type="match status" value="1"/>
</dbReference>
<keyword evidence="1" id="KW-0732">Signal</keyword>
<organism evidence="3 4">
    <name type="scientific">Eiseniibacteriota bacterium</name>
    <dbReference type="NCBI Taxonomy" id="2212470"/>
    <lineage>
        <taxon>Bacteria</taxon>
        <taxon>Candidatus Eiseniibacteriota</taxon>
    </lineage>
</organism>
<dbReference type="InterPro" id="IPR011944">
    <property type="entry name" value="Steroid_delta5-4_isomerase"/>
</dbReference>
<dbReference type="Gene3D" id="3.10.450.50">
    <property type="match status" value="1"/>
</dbReference>
<dbReference type="AlphaFoldDB" id="A0A538SJ14"/>
<comment type="caution">
    <text evidence="3">The sequence shown here is derived from an EMBL/GenBank/DDBJ whole genome shotgun (WGS) entry which is preliminary data.</text>
</comment>
<dbReference type="EMBL" id="VBOT01000072">
    <property type="protein sequence ID" value="TMQ51364.1"/>
    <property type="molecule type" value="Genomic_DNA"/>
</dbReference>
<evidence type="ECO:0000313" key="3">
    <source>
        <dbReference type="EMBL" id="TMQ51364.1"/>
    </source>
</evidence>
<gene>
    <name evidence="3" type="ORF">E6K73_05820</name>
</gene>
<feature type="chain" id="PRO_5021807783" evidence="1">
    <location>
        <begin position="27"/>
        <end position="165"/>
    </location>
</feature>
<sequence>MRKLVGRVMFGLIVLALMGSCTTAQKAETPKADTAAITAAVDSINKAFAAAIAARDTESVVSFYADDAEVLPPGSPRASGKDGIRAAWVGFLRIPDLSLTPQSVKVLNSDAGDLVVDVGSYTMKAKGPKGPIEDLGKYVTVYRKTDAGWRIVVDTFNSDKPGPGE</sequence>
<feature type="domain" description="DUF4440" evidence="2">
    <location>
        <begin position="43"/>
        <end position="151"/>
    </location>
</feature>